<reference evidence="1" key="1">
    <citation type="submission" date="2023-06" db="EMBL/GenBank/DDBJ databases">
        <title>Genome sequence of Methancorpusculaceae sp. Ag1.</title>
        <authorList>
            <person name="Protasov E."/>
            <person name="Platt K."/>
            <person name="Poehlein A."/>
            <person name="Daniel R."/>
            <person name="Brune A."/>
        </authorList>
    </citation>
    <scope>NUCLEOTIDE SEQUENCE</scope>
    <source>
        <strain evidence="1">Ag1</strain>
    </source>
</reference>
<dbReference type="AlphaFoldDB" id="A0AAE4MBK3"/>
<evidence type="ECO:0000313" key="1">
    <source>
        <dbReference type="EMBL" id="MDV0441121.1"/>
    </source>
</evidence>
<gene>
    <name evidence="1" type="ORF">McpAg1_03000</name>
</gene>
<sequence>MVSKMKKNRLFIVLSCAIALLLLFAAVPVVADVQAYSPLQDQARAALIDQISGTEMTSGQYIQTVWPEVYQKISPADKAKLATVDQVWEMESGTVIDGKTMALTSFRPERLAVMDAVENLEITEAEYMQIVWPELWADMSAETKAHLANLPNMHSAATKIALSGQVSALSSSLMVDVDTTFTIDRMYLKFYLSSGATWTDAYYRPTFHYAETFIYNSGNTKVGSTVAYEDGSQIPTVSSGYNHISSNNMIDHLPAGSYRADAMAYASTASYYQEQATDSSSVYYPGWP</sequence>
<organism evidence="1 2">
    <name type="scientific">Methanorbis furvi</name>
    <dbReference type="NCBI Taxonomy" id="3028299"/>
    <lineage>
        <taxon>Archaea</taxon>
        <taxon>Methanobacteriati</taxon>
        <taxon>Methanobacteriota</taxon>
        <taxon>Stenosarchaea group</taxon>
        <taxon>Methanomicrobia</taxon>
        <taxon>Methanomicrobiales</taxon>
        <taxon>Methanocorpusculaceae</taxon>
        <taxon>Methanorbis</taxon>
    </lineage>
</organism>
<dbReference type="EMBL" id="JAWDKA010000001">
    <property type="protein sequence ID" value="MDV0441121.1"/>
    <property type="molecule type" value="Genomic_DNA"/>
</dbReference>
<proteinExistence type="predicted"/>
<accession>A0AAE4MBK3</accession>
<protein>
    <submittedName>
        <fullName evidence="1">Uncharacterized protein</fullName>
    </submittedName>
</protein>
<evidence type="ECO:0000313" key="2">
    <source>
        <dbReference type="Proteomes" id="UP001273136"/>
    </source>
</evidence>
<name>A0AAE4MBK3_9EURY</name>
<keyword evidence="2" id="KW-1185">Reference proteome</keyword>
<dbReference type="Proteomes" id="UP001273136">
    <property type="component" value="Unassembled WGS sequence"/>
</dbReference>
<comment type="caution">
    <text evidence="1">The sequence shown here is derived from an EMBL/GenBank/DDBJ whole genome shotgun (WGS) entry which is preliminary data.</text>
</comment>